<dbReference type="EMBL" id="LT670844">
    <property type="protein sequence ID" value="SHL86899.1"/>
    <property type="molecule type" value="Genomic_DNA"/>
</dbReference>
<gene>
    <name evidence="2" type="ORF">SAMN05444159_7045</name>
</gene>
<evidence type="ECO:0000313" key="3">
    <source>
        <dbReference type="Proteomes" id="UP000189935"/>
    </source>
</evidence>
<sequence length="78" mass="8652">MAKTKRGRTSRSRGRGSQNDEPVGDGGPDEATAFIAETTTELAKLARRHKLGMLILLLEMAQMEAEERARLRGKRKLS</sequence>
<organism evidence="2 3">
    <name type="scientific">Bradyrhizobium lablabi</name>
    <dbReference type="NCBI Taxonomy" id="722472"/>
    <lineage>
        <taxon>Bacteria</taxon>
        <taxon>Pseudomonadati</taxon>
        <taxon>Pseudomonadota</taxon>
        <taxon>Alphaproteobacteria</taxon>
        <taxon>Hyphomicrobiales</taxon>
        <taxon>Nitrobacteraceae</taxon>
        <taxon>Bradyrhizobium</taxon>
    </lineage>
</organism>
<protein>
    <submittedName>
        <fullName evidence="2">Uncharacterized protein</fullName>
    </submittedName>
</protein>
<feature type="region of interest" description="Disordered" evidence="1">
    <location>
        <begin position="1"/>
        <end position="34"/>
    </location>
</feature>
<feature type="compositionally biased region" description="Basic residues" evidence="1">
    <location>
        <begin position="1"/>
        <end position="14"/>
    </location>
</feature>
<proteinExistence type="predicted"/>
<evidence type="ECO:0000256" key="1">
    <source>
        <dbReference type="SAM" id="MobiDB-lite"/>
    </source>
</evidence>
<name>A0A1M7E699_9BRAD</name>
<dbReference type="AlphaFoldDB" id="A0A1M7E699"/>
<dbReference type="RefSeq" id="WP_079544092.1">
    <property type="nucleotide sequence ID" value="NZ_LT670844.1"/>
</dbReference>
<dbReference type="Proteomes" id="UP000189935">
    <property type="component" value="Chromosome I"/>
</dbReference>
<reference evidence="2 3" key="1">
    <citation type="submission" date="2016-11" db="EMBL/GenBank/DDBJ databases">
        <authorList>
            <person name="Jaros S."/>
            <person name="Januszkiewicz K."/>
            <person name="Wedrychowicz H."/>
        </authorList>
    </citation>
    <scope>NUCLEOTIDE SEQUENCE [LARGE SCALE GENOMIC DNA]</scope>
    <source>
        <strain evidence="2 3">GAS499</strain>
    </source>
</reference>
<evidence type="ECO:0000313" key="2">
    <source>
        <dbReference type="EMBL" id="SHL86899.1"/>
    </source>
</evidence>
<accession>A0A1M7E699</accession>